<dbReference type="SUPFAM" id="SSF49899">
    <property type="entry name" value="Concanavalin A-like lectins/glucanases"/>
    <property type="match status" value="1"/>
</dbReference>
<evidence type="ECO:0000259" key="2">
    <source>
        <dbReference type="Pfam" id="PF17966"/>
    </source>
</evidence>
<sequence length="428" mass="46956">MCQSGNVAFSGAIDVRNNFEIDGAINLGEVTSNRGYTGIADGIGFVFYKGERNQVVGTGGDLGIYGVTNAFGWKIDTWLNDSKHSKHSKHSNTNQILKGDYDDGHTNPYGTFITTDSKGYGTIDQSSAAEINKAIEDNQFHSIKFIYTAATKKFKIILNTPSGDVTFTKTFEYDASNPAYYFTIAASTGALPTHQAYKIDNMVYSPIQKAIVNYIDDNNGKVLASDSLTGSSSSVIQYATDSQFAFFKAKGYELVRDGFISGSKYDTKDQIFEFHLKHGTTSASENKTITETVHYQYSDKSQAHADQQATPVEFSRTVTTDKVDGTKTYSEWSAKENQTSFAKIVSPTILGYTPDQAEIAEVTGLTAESKSIEKTVMYTVNKEQAKVTYIDDTTGKPITSKELSGDYGTTDGYRTSDTIKELTDQGYN</sequence>
<organism evidence="3 4">
    <name type="scientific">Vagococcus entomophilus</name>
    <dbReference type="NCBI Taxonomy" id="1160095"/>
    <lineage>
        <taxon>Bacteria</taxon>
        <taxon>Bacillati</taxon>
        <taxon>Bacillota</taxon>
        <taxon>Bacilli</taxon>
        <taxon>Lactobacillales</taxon>
        <taxon>Enterococcaceae</taxon>
        <taxon>Vagococcus</taxon>
    </lineage>
</organism>
<dbReference type="EMBL" id="NGJZ01000003">
    <property type="protein sequence ID" value="RSU06456.1"/>
    <property type="molecule type" value="Genomic_DNA"/>
</dbReference>
<dbReference type="Gene3D" id="2.60.120.200">
    <property type="match status" value="1"/>
</dbReference>
<evidence type="ECO:0000313" key="4">
    <source>
        <dbReference type="Proteomes" id="UP000288669"/>
    </source>
</evidence>
<keyword evidence="4" id="KW-1185">Reference proteome</keyword>
<dbReference type="AlphaFoldDB" id="A0A430AFE9"/>
<dbReference type="Pfam" id="PF18483">
    <property type="entry name" value="Lectin_L-type_dom"/>
    <property type="match status" value="1"/>
</dbReference>
<feature type="domain" description="Mub B2-like" evidence="2">
    <location>
        <begin position="281"/>
        <end position="381"/>
    </location>
</feature>
<dbReference type="InterPro" id="IPR013320">
    <property type="entry name" value="ConA-like_dom_sf"/>
</dbReference>
<gene>
    <name evidence="3" type="ORF">CBF30_09380</name>
</gene>
<protein>
    <recommendedName>
        <fullName evidence="5">MucBP domain-containing protein</fullName>
    </recommendedName>
</protein>
<evidence type="ECO:0008006" key="5">
    <source>
        <dbReference type="Google" id="ProtNLM"/>
    </source>
</evidence>
<feature type="domain" description="Mucin binding" evidence="1">
    <location>
        <begin position="208"/>
        <end position="278"/>
    </location>
</feature>
<proteinExistence type="predicted"/>
<dbReference type="Proteomes" id="UP000288669">
    <property type="component" value="Unassembled WGS sequence"/>
</dbReference>
<dbReference type="Gene3D" id="3.10.20.470">
    <property type="match status" value="2"/>
</dbReference>
<dbReference type="InterPro" id="IPR041495">
    <property type="entry name" value="Mub_B2"/>
</dbReference>
<dbReference type="RefSeq" id="WP_126825746.1">
    <property type="nucleotide sequence ID" value="NZ_JBHLWU010000001.1"/>
</dbReference>
<dbReference type="OrthoDB" id="2206015at2"/>
<feature type="domain" description="Mucin binding" evidence="1">
    <location>
        <begin position="384"/>
        <end position="427"/>
    </location>
</feature>
<reference evidence="3 4" key="1">
    <citation type="submission" date="2017-05" db="EMBL/GenBank/DDBJ databases">
        <title>Vagococcus spp. assemblies.</title>
        <authorList>
            <person name="Gulvik C.A."/>
        </authorList>
    </citation>
    <scope>NUCLEOTIDE SEQUENCE [LARGE SCALE GENOMIC DNA]</scope>
    <source>
        <strain evidence="3 4">DSM 24756</strain>
    </source>
</reference>
<comment type="caution">
    <text evidence="3">The sequence shown here is derived from an EMBL/GenBank/DDBJ whole genome shotgun (WGS) entry which is preliminary data.</text>
</comment>
<dbReference type="Pfam" id="PF17965">
    <property type="entry name" value="MucBP_2"/>
    <property type="match status" value="2"/>
</dbReference>
<dbReference type="Gene3D" id="2.60.40.4300">
    <property type="match status" value="1"/>
</dbReference>
<dbReference type="Pfam" id="PF17966">
    <property type="entry name" value="Muc_B2"/>
    <property type="match status" value="1"/>
</dbReference>
<evidence type="ECO:0000313" key="3">
    <source>
        <dbReference type="EMBL" id="RSU06456.1"/>
    </source>
</evidence>
<evidence type="ECO:0000259" key="1">
    <source>
        <dbReference type="Pfam" id="PF17965"/>
    </source>
</evidence>
<dbReference type="InterPro" id="IPR041558">
    <property type="entry name" value="MucBP_2"/>
</dbReference>
<name>A0A430AFE9_9ENTE</name>
<accession>A0A430AFE9</accession>